<comment type="caution">
    <text evidence="3">The sequence shown here is derived from an EMBL/GenBank/DDBJ whole genome shotgun (WGS) entry which is preliminary data.</text>
</comment>
<name>A0ABW0YYB5_9ACTN</name>
<dbReference type="InterPro" id="IPR024344">
    <property type="entry name" value="MDMPI_metal-binding"/>
</dbReference>
<evidence type="ECO:0000313" key="3">
    <source>
        <dbReference type="EMBL" id="MFC5721580.1"/>
    </source>
</evidence>
<dbReference type="InterPro" id="IPR034660">
    <property type="entry name" value="DinB/YfiT-like"/>
</dbReference>
<evidence type="ECO:0000313" key="4">
    <source>
        <dbReference type="Proteomes" id="UP001596083"/>
    </source>
</evidence>
<evidence type="ECO:0000259" key="2">
    <source>
        <dbReference type="Pfam" id="PF11716"/>
    </source>
</evidence>
<dbReference type="EMBL" id="JBHSPB010000008">
    <property type="protein sequence ID" value="MFC5721580.1"/>
    <property type="molecule type" value="Genomic_DNA"/>
</dbReference>
<feature type="domain" description="Mycothiol-dependent maleylpyruvate isomerase metal-binding" evidence="2">
    <location>
        <begin position="9"/>
        <end position="129"/>
    </location>
</feature>
<feature type="domain" description="MDMPI C-terminal" evidence="1">
    <location>
        <begin position="144"/>
        <end position="234"/>
    </location>
</feature>
<reference evidence="4" key="1">
    <citation type="journal article" date="2019" name="Int. J. Syst. Evol. Microbiol.">
        <title>The Global Catalogue of Microorganisms (GCM) 10K type strain sequencing project: providing services to taxonomists for standard genome sequencing and annotation.</title>
        <authorList>
            <consortium name="The Broad Institute Genomics Platform"/>
            <consortium name="The Broad Institute Genome Sequencing Center for Infectious Disease"/>
            <person name="Wu L."/>
            <person name="Ma J."/>
        </authorList>
    </citation>
    <scope>NUCLEOTIDE SEQUENCE [LARGE SCALE GENOMIC DNA]</scope>
    <source>
        <strain evidence="4">CGMCC 4.7304</strain>
    </source>
</reference>
<dbReference type="Pfam" id="PF11716">
    <property type="entry name" value="MDMPI_N"/>
    <property type="match status" value="1"/>
</dbReference>
<accession>A0ABW0YYB5</accession>
<proteinExistence type="predicted"/>
<organism evidence="3 4">
    <name type="scientific">Streptomyces gamaensis</name>
    <dbReference type="NCBI Taxonomy" id="1763542"/>
    <lineage>
        <taxon>Bacteria</taxon>
        <taxon>Bacillati</taxon>
        <taxon>Actinomycetota</taxon>
        <taxon>Actinomycetes</taxon>
        <taxon>Kitasatosporales</taxon>
        <taxon>Streptomycetaceae</taxon>
        <taxon>Streptomyces</taxon>
    </lineage>
</organism>
<dbReference type="RefSeq" id="WP_390316882.1">
    <property type="nucleotide sequence ID" value="NZ_JBHSPB010000008.1"/>
</dbReference>
<sequence>MEIAEHIEALDREGALLADAAVRAGLDAAVPTCPRWRVRELLSHTGRVHRWAARYVTESRTAPEPLPDDPGLDGGALVSWYRDGHRALVEALTAAEAGLECWTFLDAPSPRAFWARRQAHETTVHRADAEAALGAGLSPVDPGFAADGLDELLAFHALEAGKVRAAPPRTLRLRATDSGAVWTVRLSDAPPRVERTDRGAADCELSGTASELYLTAWNRLPQTSVTVAGDAAVARLWREPSAI</sequence>
<dbReference type="Pfam" id="PF07398">
    <property type="entry name" value="MDMPI_C"/>
    <property type="match status" value="1"/>
</dbReference>
<evidence type="ECO:0000259" key="1">
    <source>
        <dbReference type="Pfam" id="PF07398"/>
    </source>
</evidence>
<protein>
    <submittedName>
        <fullName evidence="3">Maleylpyruvate isomerase family mycothiol-dependent enzyme</fullName>
    </submittedName>
</protein>
<dbReference type="NCBIfam" id="TIGR03083">
    <property type="entry name" value="maleylpyruvate isomerase family mycothiol-dependent enzyme"/>
    <property type="match status" value="1"/>
</dbReference>
<keyword evidence="3" id="KW-0413">Isomerase</keyword>
<keyword evidence="4" id="KW-1185">Reference proteome</keyword>
<dbReference type="SUPFAM" id="SSF109854">
    <property type="entry name" value="DinB/YfiT-like putative metalloenzymes"/>
    <property type="match status" value="1"/>
</dbReference>
<dbReference type="PANTHER" id="PTHR40758">
    <property type="entry name" value="CONSERVED PROTEIN"/>
    <property type="match status" value="1"/>
</dbReference>
<dbReference type="Proteomes" id="UP001596083">
    <property type="component" value="Unassembled WGS sequence"/>
</dbReference>
<dbReference type="PANTHER" id="PTHR40758:SF1">
    <property type="entry name" value="CONSERVED PROTEIN"/>
    <property type="match status" value="1"/>
</dbReference>
<dbReference type="GO" id="GO:0016853">
    <property type="term" value="F:isomerase activity"/>
    <property type="evidence" value="ECO:0007669"/>
    <property type="project" value="UniProtKB-KW"/>
</dbReference>
<dbReference type="InterPro" id="IPR010872">
    <property type="entry name" value="MDMPI_C-term_domain"/>
</dbReference>
<gene>
    <name evidence="3" type="ORF">ACFP1Z_15520</name>
</gene>
<dbReference type="InterPro" id="IPR017517">
    <property type="entry name" value="Maleyloyr_isom"/>
</dbReference>